<dbReference type="EMBL" id="JBHSIW010000008">
    <property type="protein sequence ID" value="MFC4903763.1"/>
    <property type="molecule type" value="Genomic_DNA"/>
</dbReference>
<dbReference type="RefSeq" id="WP_277550515.1">
    <property type="nucleotide sequence ID" value="NZ_JARAMH010000003.1"/>
</dbReference>
<proteinExistence type="predicted"/>
<sequence length="80" mass="8737">MTSPLSKPPAGPATPITELVVGDHIQAWTATTLYCSGIVELLDPDLGVLWVREDPIGARRLLDTEEHQIHHHRAPTSPLP</sequence>
<organism evidence="1 2">
    <name type="scientific">Kocuria oceani</name>
    <dbReference type="NCBI Taxonomy" id="988827"/>
    <lineage>
        <taxon>Bacteria</taxon>
        <taxon>Bacillati</taxon>
        <taxon>Actinomycetota</taxon>
        <taxon>Actinomycetes</taxon>
        <taxon>Micrococcales</taxon>
        <taxon>Micrococcaceae</taxon>
        <taxon>Kocuria</taxon>
    </lineage>
</organism>
<gene>
    <name evidence="1" type="ORF">ACFPCS_09330</name>
</gene>
<dbReference type="Proteomes" id="UP001595797">
    <property type="component" value="Unassembled WGS sequence"/>
</dbReference>
<accession>A0ABV9TJP1</accession>
<name>A0ABV9TJP1_9MICC</name>
<protein>
    <submittedName>
        <fullName evidence="1">Uncharacterized protein</fullName>
    </submittedName>
</protein>
<evidence type="ECO:0000313" key="2">
    <source>
        <dbReference type="Proteomes" id="UP001595797"/>
    </source>
</evidence>
<reference evidence="2" key="1">
    <citation type="journal article" date="2019" name="Int. J. Syst. Evol. Microbiol.">
        <title>The Global Catalogue of Microorganisms (GCM) 10K type strain sequencing project: providing services to taxonomists for standard genome sequencing and annotation.</title>
        <authorList>
            <consortium name="The Broad Institute Genomics Platform"/>
            <consortium name="The Broad Institute Genome Sequencing Center for Infectious Disease"/>
            <person name="Wu L."/>
            <person name="Ma J."/>
        </authorList>
    </citation>
    <scope>NUCLEOTIDE SEQUENCE [LARGE SCALE GENOMIC DNA]</scope>
    <source>
        <strain evidence="2">CGMCC 4.6946</strain>
    </source>
</reference>
<keyword evidence="2" id="KW-1185">Reference proteome</keyword>
<comment type="caution">
    <text evidence="1">The sequence shown here is derived from an EMBL/GenBank/DDBJ whole genome shotgun (WGS) entry which is preliminary data.</text>
</comment>
<evidence type="ECO:0000313" key="1">
    <source>
        <dbReference type="EMBL" id="MFC4903763.1"/>
    </source>
</evidence>